<feature type="compositionally biased region" description="Acidic residues" evidence="2">
    <location>
        <begin position="235"/>
        <end position="247"/>
    </location>
</feature>
<evidence type="ECO:0000256" key="2">
    <source>
        <dbReference type="SAM" id="MobiDB-lite"/>
    </source>
</evidence>
<organism evidence="4">
    <name type="scientific">Oikopleura dioica</name>
    <name type="common">Tunicate</name>
    <dbReference type="NCBI Taxonomy" id="34765"/>
    <lineage>
        <taxon>Eukaryota</taxon>
        <taxon>Metazoa</taxon>
        <taxon>Chordata</taxon>
        <taxon>Tunicata</taxon>
        <taxon>Appendicularia</taxon>
        <taxon>Copelata</taxon>
        <taxon>Oikopleuridae</taxon>
        <taxon>Oikopleura</taxon>
    </lineage>
</organism>
<keyword evidence="5" id="KW-1185">Reference proteome</keyword>
<dbReference type="EMBL" id="FN653077">
    <property type="protein sequence ID" value="CBY11155.1"/>
    <property type="molecule type" value="Genomic_DNA"/>
</dbReference>
<dbReference type="AlphaFoldDB" id="E4XME8"/>
<evidence type="ECO:0000259" key="3">
    <source>
        <dbReference type="PROSITE" id="PS50158"/>
    </source>
</evidence>
<reference evidence="4" key="1">
    <citation type="journal article" date="2010" name="Science">
        <title>Plasticity of animal genome architecture unmasked by rapid evolution of a pelagic tunicate.</title>
        <authorList>
            <person name="Denoeud F."/>
            <person name="Henriet S."/>
            <person name="Mungpakdee S."/>
            <person name="Aury J.M."/>
            <person name="Da Silva C."/>
            <person name="Brinkmann H."/>
            <person name="Mikhaleva J."/>
            <person name="Olsen L.C."/>
            <person name="Jubin C."/>
            <person name="Canestro C."/>
            <person name="Bouquet J.M."/>
            <person name="Danks G."/>
            <person name="Poulain J."/>
            <person name="Campsteijn C."/>
            <person name="Adamski M."/>
            <person name="Cross I."/>
            <person name="Yadetie F."/>
            <person name="Muffato M."/>
            <person name="Louis A."/>
            <person name="Butcher S."/>
            <person name="Tsagkogeorga G."/>
            <person name="Konrad A."/>
            <person name="Singh S."/>
            <person name="Jensen M.F."/>
            <person name="Cong E.H."/>
            <person name="Eikeseth-Otteraa H."/>
            <person name="Noel B."/>
            <person name="Anthouard V."/>
            <person name="Porcel B.M."/>
            <person name="Kachouri-Lafond R."/>
            <person name="Nishino A."/>
            <person name="Ugolini M."/>
            <person name="Chourrout P."/>
            <person name="Nishida H."/>
            <person name="Aasland R."/>
            <person name="Huzurbazar S."/>
            <person name="Westhof E."/>
            <person name="Delsuc F."/>
            <person name="Lehrach H."/>
            <person name="Reinhardt R."/>
            <person name="Weissenbach J."/>
            <person name="Roy S.W."/>
            <person name="Artiguenave F."/>
            <person name="Postlethwait J.H."/>
            <person name="Manak J.R."/>
            <person name="Thompson E.M."/>
            <person name="Jaillon O."/>
            <person name="Du Pasquier L."/>
            <person name="Boudinot P."/>
            <person name="Liberles D.A."/>
            <person name="Volff J.N."/>
            <person name="Philippe H."/>
            <person name="Lenhard B."/>
            <person name="Roest Crollius H."/>
            <person name="Wincker P."/>
            <person name="Chourrout D."/>
        </authorList>
    </citation>
    <scope>NUCLEOTIDE SEQUENCE [LARGE SCALE GENOMIC DNA]</scope>
</reference>
<evidence type="ECO:0000256" key="1">
    <source>
        <dbReference type="PROSITE-ProRule" id="PRU00047"/>
    </source>
</evidence>
<evidence type="ECO:0000313" key="4">
    <source>
        <dbReference type="EMBL" id="CBY11155.1"/>
    </source>
</evidence>
<feature type="region of interest" description="Disordered" evidence="2">
    <location>
        <begin position="220"/>
        <end position="252"/>
    </location>
</feature>
<keyword evidence="1" id="KW-0479">Metal-binding</keyword>
<keyword evidence="1" id="KW-0863">Zinc-finger</keyword>
<dbReference type="SUPFAM" id="SSF57756">
    <property type="entry name" value="Retrovirus zinc finger-like domains"/>
    <property type="match status" value="1"/>
</dbReference>
<accession>E4XME8</accession>
<name>E4XME8_OIKDI</name>
<proteinExistence type="predicted"/>
<dbReference type="Pfam" id="PF00098">
    <property type="entry name" value="zf-CCHC"/>
    <property type="match status" value="1"/>
</dbReference>
<dbReference type="Gene3D" id="4.10.60.10">
    <property type="entry name" value="Zinc finger, CCHC-type"/>
    <property type="match status" value="2"/>
</dbReference>
<keyword evidence="1" id="KW-0862">Zinc</keyword>
<dbReference type="OrthoDB" id="5917205at2759"/>
<evidence type="ECO:0000313" key="5">
    <source>
        <dbReference type="Proteomes" id="UP000001307"/>
    </source>
</evidence>
<feature type="region of interest" description="Disordered" evidence="2">
    <location>
        <begin position="185"/>
        <end position="205"/>
    </location>
</feature>
<sequence>MSATDDNSAEASTGISKIIVSLDSINVPGLRFICKTLYEDEYEQLGASPRKRELLRILKKNEADVISFGTIGFKISEGKTLHLTVPLSAPFACDESDKVRIRKLSDWKQELEDLEEEERALEYYIISFNNGEFSDLGTSNLQGIQLIKAYYSYRPRIDQFTILYLESNISILDIANKIKAETDSANKKKVEFQGDTEKQDERREQSEIYKRFSTPKAKLNFSGLPKPDDGPESWAYEDDSSEEEQEDSENKRNTLQWFGVEKELAEKDQAKLKVDVKVIGFEDLKTVREWYTILQFQLDLQGITCARLRVGQLLNNLKTNLKTTIINKLGRMRALPSMEDAFDCLLECSMFTSIDAKKSTDKFAITLQKPVIEQFYRLRGLMERAWPQNSEKAIIQMTRSKFEEKLPKAITNEGLFKYRDDDIDTSTYLKLIQKIADSTDESRTMNVLKEITCNFCAKKGHKWKECRKRLKGESANKDGSKSGPNSNACNHCGIPGHKWIDCRKRLREQGGGKTTTRSDYFQKKDNGQKAANANNYRGNADFKKNADSSKKQIECWNCGKTGHYKSNCRSPRKLNFTELTQEGAPPSYEKEFRGEYTHDQ</sequence>
<dbReference type="InParanoid" id="E4XME8"/>
<dbReference type="GO" id="GO:0008270">
    <property type="term" value="F:zinc ion binding"/>
    <property type="evidence" value="ECO:0007669"/>
    <property type="project" value="UniProtKB-KW"/>
</dbReference>
<dbReference type="InterPro" id="IPR036875">
    <property type="entry name" value="Znf_CCHC_sf"/>
</dbReference>
<gene>
    <name evidence="4" type="ORF">GSOID_T00015338001</name>
</gene>
<feature type="compositionally biased region" description="Basic and acidic residues" evidence="2">
    <location>
        <begin position="588"/>
        <end position="600"/>
    </location>
</feature>
<feature type="region of interest" description="Disordered" evidence="2">
    <location>
        <begin position="581"/>
        <end position="600"/>
    </location>
</feature>
<dbReference type="PROSITE" id="PS50158">
    <property type="entry name" value="ZF_CCHC"/>
    <property type="match status" value="1"/>
</dbReference>
<dbReference type="InterPro" id="IPR001878">
    <property type="entry name" value="Znf_CCHC"/>
</dbReference>
<feature type="domain" description="CCHC-type" evidence="3">
    <location>
        <begin position="555"/>
        <end position="570"/>
    </location>
</feature>
<protein>
    <recommendedName>
        <fullName evidence="3">CCHC-type domain-containing protein</fullName>
    </recommendedName>
</protein>
<dbReference type="GO" id="GO:0003676">
    <property type="term" value="F:nucleic acid binding"/>
    <property type="evidence" value="ECO:0007669"/>
    <property type="project" value="InterPro"/>
</dbReference>
<dbReference type="SMART" id="SM00343">
    <property type="entry name" value="ZnF_C2HC"/>
    <property type="match status" value="3"/>
</dbReference>
<dbReference type="Proteomes" id="UP000001307">
    <property type="component" value="Unassembled WGS sequence"/>
</dbReference>